<feature type="domain" description="DUF306" evidence="2">
    <location>
        <begin position="30"/>
        <end position="133"/>
    </location>
</feature>
<dbReference type="Gene3D" id="2.40.128.270">
    <property type="match status" value="1"/>
</dbReference>
<evidence type="ECO:0000313" key="4">
    <source>
        <dbReference type="Proteomes" id="UP001139516"/>
    </source>
</evidence>
<evidence type="ECO:0000259" key="2">
    <source>
        <dbReference type="Pfam" id="PF03724"/>
    </source>
</evidence>
<evidence type="ECO:0000313" key="3">
    <source>
        <dbReference type="EMBL" id="MCK8783882.1"/>
    </source>
</evidence>
<dbReference type="PANTHER" id="PTHR35535">
    <property type="entry name" value="HEAT SHOCK PROTEIN HSLJ"/>
    <property type="match status" value="1"/>
</dbReference>
<dbReference type="PANTHER" id="PTHR35535:SF2">
    <property type="entry name" value="DUF306 DOMAIN-CONTAINING PROTEIN"/>
    <property type="match status" value="1"/>
</dbReference>
<protein>
    <submittedName>
        <fullName evidence="3">META domain-containing protein</fullName>
    </submittedName>
</protein>
<proteinExistence type="predicted"/>
<sequence>MTRLARGAFGAALLLSACAAQAGSTGGPAVVGTDWVARTIGGMPVAEGSRVTLLLAPDGRISGSAGCNRYTGGYRLDGSRFSLAGEGAAVATTRMACVDPVVSQQETRFLAQLAQVRDARVDNSGTLHLTGTGARLEFVAAPRGSIGR</sequence>
<dbReference type="Proteomes" id="UP001139516">
    <property type="component" value="Unassembled WGS sequence"/>
</dbReference>
<keyword evidence="1" id="KW-0732">Signal</keyword>
<name>A0A9X2BT52_9PROT</name>
<dbReference type="AlphaFoldDB" id="A0A9X2BT52"/>
<dbReference type="InterPro" id="IPR005184">
    <property type="entry name" value="DUF306_Meta_HslJ"/>
</dbReference>
<dbReference type="InterPro" id="IPR038670">
    <property type="entry name" value="HslJ-like_sf"/>
</dbReference>
<feature type="signal peptide" evidence="1">
    <location>
        <begin position="1"/>
        <end position="22"/>
    </location>
</feature>
<evidence type="ECO:0000256" key="1">
    <source>
        <dbReference type="SAM" id="SignalP"/>
    </source>
</evidence>
<dbReference type="InterPro" id="IPR053147">
    <property type="entry name" value="Hsp_HslJ-like"/>
</dbReference>
<gene>
    <name evidence="3" type="ORF">M0638_05740</name>
</gene>
<dbReference type="RefSeq" id="WP_248666008.1">
    <property type="nucleotide sequence ID" value="NZ_JALPRX010000020.1"/>
</dbReference>
<keyword evidence="4" id="KW-1185">Reference proteome</keyword>
<dbReference type="PROSITE" id="PS51257">
    <property type="entry name" value="PROKAR_LIPOPROTEIN"/>
    <property type="match status" value="1"/>
</dbReference>
<feature type="chain" id="PRO_5040949979" evidence="1">
    <location>
        <begin position="23"/>
        <end position="148"/>
    </location>
</feature>
<organism evidence="3 4">
    <name type="scientific">Roseomonas acroporae</name>
    <dbReference type="NCBI Taxonomy" id="2937791"/>
    <lineage>
        <taxon>Bacteria</taxon>
        <taxon>Pseudomonadati</taxon>
        <taxon>Pseudomonadota</taxon>
        <taxon>Alphaproteobacteria</taxon>
        <taxon>Acetobacterales</taxon>
        <taxon>Roseomonadaceae</taxon>
        <taxon>Roseomonas</taxon>
    </lineage>
</organism>
<reference evidence="3" key="1">
    <citation type="submission" date="2022-04" db="EMBL/GenBank/DDBJ databases">
        <title>Roseomonas acroporae sp. nov., isolated from coral Acropora digitifera.</title>
        <authorList>
            <person name="Sun H."/>
        </authorList>
    </citation>
    <scope>NUCLEOTIDE SEQUENCE</scope>
    <source>
        <strain evidence="3">NAR14</strain>
    </source>
</reference>
<comment type="caution">
    <text evidence="3">The sequence shown here is derived from an EMBL/GenBank/DDBJ whole genome shotgun (WGS) entry which is preliminary data.</text>
</comment>
<dbReference type="Pfam" id="PF03724">
    <property type="entry name" value="META"/>
    <property type="match status" value="1"/>
</dbReference>
<accession>A0A9X2BT52</accession>
<dbReference type="EMBL" id="JALPRX010000020">
    <property type="protein sequence ID" value="MCK8783882.1"/>
    <property type="molecule type" value="Genomic_DNA"/>
</dbReference>